<feature type="binding site" evidence="7">
    <location>
        <position position="280"/>
    </location>
    <ligand>
        <name>[4Fe-4S] cluster</name>
        <dbReference type="ChEBI" id="CHEBI:49883"/>
    </ligand>
</feature>
<proteinExistence type="inferred from homology"/>
<comment type="subunit">
    <text evidence="7">Heterodimer of a small subunit (PriS) and a large subunit (PriL).</text>
</comment>
<dbReference type="GeneID" id="1454841"/>
<dbReference type="AlphaFoldDB" id="A0A0E3MCY1"/>
<dbReference type="Proteomes" id="UP000267993">
    <property type="component" value="Chromosome"/>
</dbReference>
<dbReference type="GO" id="GO:0051539">
    <property type="term" value="F:4 iron, 4 sulfur cluster binding"/>
    <property type="evidence" value="ECO:0007669"/>
    <property type="project" value="UniProtKB-UniRule"/>
</dbReference>
<accession>A0A0E3MCY1</accession>
<evidence type="ECO:0000313" key="32">
    <source>
        <dbReference type="Proteomes" id="UP000594632"/>
    </source>
</evidence>
<dbReference type="EMBL" id="CP033236">
    <property type="protein sequence ID" value="AZF71000.1"/>
    <property type="molecule type" value="Genomic_DNA"/>
</dbReference>
<dbReference type="HAMAP" id="MF_00701">
    <property type="entry name" value="DNA_primase_lrg_arc"/>
    <property type="match status" value="1"/>
</dbReference>
<evidence type="ECO:0000313" key="24">
    <source>
        <dbReference type="Proteomes" id="UP000076770"/>
    </source>
</evidence>
<dbReference type="Pfam" id="PF26466">
    <property type="entry name" value="DNA_primase_lrg_N"/>
    <property type="match status" value="1"/>
</dbReference>
<dbReference type="GO" id="GO:0046872">
    <property type="term" value="F:metal ion binding"/>
    <property type="evidence" value="ECO:0007669"/>
    <property type="project" value="UniProtKB-KW"/>
</dbReference>
<dbReference type="GO" id="GO:0003899">
    <property type="term" value="F:DNA-directed RNA polymerase activity"/>
    <property type="evidence" value="ECO:0007669"/>
    <property type="project" value="InterPro"/>
</dbReference>
<feature type="binding site" evidence="7">
    <location>
        <position position="293"/>
    </location>
    <ligand>
        <name>[4Fe-4S] cluster</name>
        <dbReference type="ChEBI" id="CHEBI:49883"/>
    </ligand>
</feature>
<keyword evidence="3 7" id="KW-0235">DNA replication</keyword>
<evidence type="ECO:0000256" key="4">
    <source>
        <dbReference type="ARBA" id="ARBA00022723"/>
    </source>
</evidence>
<name>A0A0E3MCY1_SACSO</name>
<dbReference type="EMBL" id="CP033239">
    <property type="protein sequence ID" value="AZF78854.1"/>
    <property type="molecule type" value="Genomic_DNA"/>
</dbReference>
<dbReference type="Proteomes" id="UP000282269">
    <property type="component" value="Chromosome"/>
</dbReference>
<dbReference type="OrthoDB" id="46081at2157"/>
<evidence type="ECO:0000313" key="28">
    <source>
        <dbReference type="Proteomes" id="UP000273443"/>
    </source>
</evidence>
<dbReference type="Proteomes" id="UP000033057">
    <property type="component" value="Chromosome"/>
</dbReference>
<dbReference type="KEGG" id="ssof:SULC_1652"/>
<dbReference type="OMA" id="PSCATMQ"/>
<evidence type="ECO:0000313" key="22">
    <source>
        <dbReference type="Proteomes" id="UP000033085"/>
    </source>
</evidence>
<dbReference type="EMBL" id="CP033240">
    <property type="protein sequence ID" value="AZF81458.1"/>
    <property type="molecule type" value="Genomic_DNA"/>
</dbReference>
<dbReference type="Proteomes" id="UP000594632">
    <property type="component" value="Chromosome"/>
</dbReference>
<dbReference type="GeneID" id="44129563"/>
<evidence type="ECO:0000313" key="30">
    <source>
        <dbReference type="Proteomes" id="UP000278715"/>
    </source>
</evidence>
<reference evidence="25 26" key="4">
    <citation type="journal article" date="2018" name="Proc. Natl. Acad. Sci. U.S.A.">
        <title>Nonmutational mechanism of inheritance in the Archaeon Sulfolobus solfataricus.</title>
        <authorList>
            <person name="Payne S."/>
            <person name="McCarthy S."/>
            <person name="Johnson T."/>
            <person name="North E."/>
            <person name="Blum P."/>
        </authorList>
    </citation>
    <scope>NUCLEOTIDE SEQUENCE [LARGE SCALE GENOMIC DNA]</scope>
    <source>
        <strain evidence="13 25">SARC-H</strain>
        <strain evidence="14 29">SARC-I</strain>
        <strain evidence="16 30">SARC-N</strain>
        <strain evidence="17 31">SARC-O</strain>
        <strain evidence="18 26">SUL120</strain>
        <strain evidence="12 27">SULG</strain>
        <strain evidence="15 28">SULM</strain>
    </source>
</reference>
<dbReference type="CDD" id="cd06560">
    <property type="entry name" value="PriL"/>
    <property type="match status" value="1"/>
</dbReference>
<keyword evidence="5 7" id="KW-0408">Iron</keyword>
<dbReference type="Proteomes" id="UP000033106">
    <property type="component" value="Chromosome"/>
</dbReference>
<evidence type="ECO:0000313" key="16">
    <source>
        <dbReference type="EMBL" id="AZF78854.1"/>
    </source>
</evidence>
<dbReference type="EMBL" id="CP033241">
    <property type="protein sequence ID" value="AZF84035.1"/>
    <property type="molecule type" value="Genomic_DNA"/>
</dbReference>
<evidence type="ECO:0000313" key="31">
    <source>
        <dbReference type="Proteomes" id="UP000282269"/>
    </source>
</evidence>
<dbReference type="Proteomes" id="UP000269431">
    <property type="component" value="Chromosome"/>
</dbReference>
<keyword evidence="1 7" id="KW-0004">4Fe-4S</keyword>
<keyword evidence="4 7" id="KW-0479">Metal-binding</keyword>
<dbReference type="GO" id="GO:1990077">
    <property type="term" value="C:primosome complex"/>
    <property type="evidence" value="ECO:0007669"/>
    <property type="project" value="UniProtKB-KW"/>
</dbReference>
<reference evidence="21 22" key="1">
    <citation type="journal article" date="2015" name="Genome Announc.">
        <title>Complete Genome Sequence of Sulfolobus solfataricus Strain 98/2 and Evolved Derivatives.</title>
        <authorList>
            <person name="McCarthy S."/>
            <person name="Gradnigo J."/>
            <person name="Johnson T."/>
            <person name="Payne S."/>
            <person name="Lipzen A."/>
            <person name="Martin J."/>
            <person name="Schackwitz W."/>
            <person name="Moriyama E."/>
            <person name="Blum P."/>
        </authorList>
    </citation>
    <scope>NUCLEOTIDE SEQUENCE [LARGE SCALE GENOMIC DNA]</scope>
    <source>
        <strain evidence="21">98/2 SULC</strain>
        <strain evidence="9">SARC-B</strain>
        <strain evidence="10">SARC-C</strain>
        <strain evidence="11 23">SULA</strain>
        <strain evidence="22">SULB</strain>
    </source>
</reference>
<evidence type="ECO:0000313" key="27">
    <source>
        <dbReference type="Proteomes" id="UP000273194"/>
    </source>
</evidence>
<feature type="domain" description="DNA primase large subunit C-terminal" evidence="8">
    <location>
        <begin position="210"/>
        <end position="290"/>
    </location>
</feature>
<evidence type="ECO:0000256" key="7">
    <source>
        <dbReference type="HAMAP-Rule" id="MF_00701"/>
    </source>
</evidence>
<evidence type="ECO:0000256" key="5">
    <source>
        <dbReference type="ARBA" id="ARBA00023004"/>
    </source>
</evidence>
<dbReference type="InterPro" id="IPR023642">
    <property type="entry name" value="DNA_primase_lsu_PriL"/>
</dbReference>
<evidence type="ECO:0000313" key="23">
    <source>
        <dbReference type="Proteomes" id="UP000033106"/>
    </source>
</evidence>
<feature type="binding site" evidence="7">
    <location>
        <position position="289"/>
    </location>
    <ligand>
        <name>[4Fe-4S] cluster</name>
        <dbReference type="ChEBI" id="CHEBI:49883"/>
    </ligand>
</feature>
<reference evidence="10" key="5">
    <citation type="submission" date="2018-10" db="EMBL/GenBank/DDBJ databases">
        <authorList>
            <person name="McCarthy S."/>
            <person name="Gradnigo J."/>
            <person name="Johnson T."/>
            <person name="Payne S."/>
            <person name="Lipzen A."/>
            <person name="Schackwitz W."/>
            <person name="Martin J."/>
            <person name="Moriyama E."/>
            <person name="Blum P."/>
        </authorList>
    </citation>
    <scope>NUCLEOTIDE SEQUENCE</scope>
    <source>
        <strain evidence="9">SARC-B</strain>
        <strain evidence="10">SARC-C</strain>
        <strain evidence="11">SULA</strain>
    </source>
</reference>
<evidence type="ECO:0000313" key="10">
    <source>
        <dbReference type="EMBL" id="AKA76603.1"/>
    </source>
</evidence>
<evidence type="ECO:0000313" key="18">
    <source>
        <dbReference type="EMBL" id="AZF84035.1"/>
    </source>
</evidence>
<dbReference type="Proteomes" id="UP000076770">
    <property type="component" value="Chromosome i"/>
</dbReference>
<comment type="cofactor">
    <cofactor evidence="7">
        <name>[4Fe-4S] cluster</name>
        <dbReference type="ChEBI" id="CHEBI:49883"/>
    </cofactor>
    <text evidence="7">Binds 1 [4Fe-4S] cluster.</text>
</comment>
<evidence type="ECO:0000256" key="6">
    <source>
        <dbReference type="ARBA" id="ARBA00023014"/>
    </source>
</evidence>
<dbReference type="SMR" id="A0A0E3MCY1"/>
<comment type="function">
    <text evidence="7">Regulatory subunit of DNA primase, an RNA polymerase that catalyzes the synthesis of short RNA molecules used as primers for DNA polymerase during DNA replication. Stabilizes and modulates the activity of the small subunit, increasing the rate of DNA synthesis, and conferring RNA synthesis capability. The DNA polymerase activity may enable DNA primase to also catalyze primer extension after primer synthesis. May also play a role in DNA repair.</text>
</comment>
<evidence type="ECO:0000313" key="21">
    <source>
        <dbReference type="Proteomes" id="UP000033057"/>
    </source>
</evidence>
<reference evidence="19 32" key="6">
    <citation type="journal article" date="2020" name="Nat. Commun.">
        <title>The structures of two archaeal type IV pili illuminate evolutionary relationships.</title>
        <authorList>
            <person name="Wang F."/>
            <person name="Baquero D.P."/>
            <person name="Su Z."/>
            <person name="Beltran L.C."/>
            <person name="Prangishvili D."/>
            <person name="Krupovic M."/>
            <person name="Egelman E.H."/>
        </authorList>
    </citation>
    <scope>NUCLEOTIDE SEQUENCE [LARGE SCALE GENOMIC DNA]</scope>
    <source>
        <strain evidence="19 32">POZ149</strain>
    </source>
</reference>
<dbReference type="EMBL" id="CP011055">
    <property type="protein sequence ID" value="AKA73905.1"/>
    <property type="molecule type" value="Genomic_DNA"/>
</dbReference>
<evidence type="ECO:0000256" key="3">
    <source>
        <dbReference type="ARBA" id="ARBA00022705"/>
    </source>
</evidence>
<evidence type="ECO:0000256" key="1">
    <source>
        <dbReference type="ARBA" id="ARBA00022485"/>
    </source>
</evidence>
<evidence type="ECO:0000259" key="8">
    <source>
        <dbReference type="Pfam" id="PF04104"/>
    </source>
</evidence>
<dbReference type="EMBL" id="CP011057">
    <property type="protein sequence ID" value="AKA79296.1"/>
    <property type="molecule type" value="Genomic_DNA"/>
</dbReference>
<evidence type="ECO:0000313" key="11">
    <source>
        <dbReference type="EMBL" id="AKA79296.1"/>
    </source>
</evidence>
<evidence type="ECO:0000313" key="26">
    <source>
        <dbReference type="Proteomes" id="UP000269431"/>
    </source>
</evidence>
<organism evidence="10 21">
    <name type="scientific">Saccharolobus solfataricus</name>
    <name type="common">Sulfolobus solfataricus</name>
    <dbReference type="NCBI Taxonomy" id="2287"/>
    <lineage>
        <taxon>Archaea</taxon>
        <taxon>Thermoproteota</taxon>
        <taxon>Thermoprotei</taxon>
        <taxon>Sulfolobales</taxon>
        <taxon>Sulfolobaceae</taxon>
        <taxon>Saccharolobus</taxon>
    </lineage>
</organism>
<evidence type="ECO:0000313" key="15">
    <source>
        <dbReference type="EMBL" id="AZF76244.1"/>
    </source>
</evidence>
<dbReference type="EMBL" id="CP011056">
    <property type="protein sequence ID" value="AKA76603.1"/>
    <property type="molecule type" value="Genomic_DNA"/>
</dbReference>
<evidence type="ECO:0000256" key="2">
    <source>
        <dbReference type="ARBA" id="ARBA00022515"/>
    </source>
</evidence>
<dbReference type="NCBIfam" id="NF007127">
    <property type="entry name" value="PRK09568.1"/>
    <property type="match status" value="1"/>
</dbReference>
<evidence type="ECO:0000313" key="12">
    <source>
        <dbReference type="EMBL" id="AZF68380.1"/>
    </source>
</evidence>
<dbReference type="InterPro" id="IPR058560">
    <property type="entry name" value="DNA_primase_C"/>
</dbReference>
<dbReference type="EMBL" id="CP033235">
    <property type="protein sequence ID" value="AZF68380.1"/>
    <property type="molecule type" value="Genomic_DNA"/>
</dbReference>
<dbReference type="RefSeq" id="WP_009991067.1">
    <property type="nucleotide sequence ID" value="NZ_CP011055.2"/>
</dbReference>
<keyword evidence="2 7" id="KW-0639">Primosome</keyword>
<dbReference type="KEGG" id="ssol:SULB_1654"/>
<keyword evidence="6 7" id="KW-0411">Iron-sulfur</keyword>
<dbReference type="Proteomes" id="UP000278715">
    <property type="component" value="Chromosome"/>
</dbReference>
<evidence type="ECO:0000313" key="17">
    <source>
        <dbReference type="EMBL" id="AZF81458.1"/>
    </source>
</evidence>
<comment type="similarity">
    <text evidence="7">Belongs to the eukaryotic-type primase large subunit family.</text>
</comment>
<reference evidence="20" key="2">
    <citation type="submission" date="2016-04" db="EMBL/GenBank/DDBJ databases">
        <authorList>
            <person name="Evans L.H."/>
            <person name="Alamgir A."/>
            <person name="Owens N."/>
            <person name="Weber N.D."/>
            <person name="Virtaneva K."/>
            <person name="Barbian K."/>
            <person name="Babar A."/>
            <person name="Rosenke K."/>
        </authorList>
    </citation>
    <scope>NUCLEOTIDE SEQUENCE</scope>
    <source>
        <strain evidence="20">P1</strain>
    </source>
</reference>
<gene>
    <name evidence="7 10" type="primary">priL</name>
    <name evidence="19" type="ORF">HFC64_14435</name>
    <name evidence="20" type="ORF">SSOP1_0556</name>
    <name evidence="11" type="ORF">SULA_1653</name>
    <name evidence="9" type="ORF">SULB_1654</name>
    <name evidence="10" type="ORF">SULC_1652</name>
    <name evidence="12" type="ORF">SULG_08290</name>
    <name evidence="13" type="ORF">SULH_08290</name>
    <name evidence="14" type="ORF">SULI_08290</name>
    <name evidence="15" type="ORF">SULM_08290</name>
    <name evidence="16" type="ORF">SULN_08290</name>
    <name evidence="17" type="ORF">SULO_08300</name>
    <name evidence="18" type="ORF">SULZ_08215</name>
</gene>
<dbReference type="EMBL" id="CP050869">
    <property type="protein sequence ID" value="QPG50844.1"/>
    <property type="molecule type" value="Genomic_DNA"/>
</dbReference>
<evidence type="ECO:0000313" key="14">
    <source>
        <dbReference type="EMBL" id="AZF73620.1"/>
    </source>
</evidence>
<evidence type="ECO:0000313" key="13">
    <source>
        <dbReference type="EMBL" id="AZF71000.1"/>
    </source>
</evidence>
<dbReference type="SUPFAM" id="SSF140914">
    <property type="entry name" value="PriB N-terminal domain-like"/>
    <property type="match status" value="1"/>
</dbReference>
<evidence type="ECO:0000313" key="25">
    <source>
        <dbReference type="Proteomes" id="UP000267993"/>
    </source>
</evidence>
<dbReference type="PATRIC" id="fig|2287.6.peg.1714"/>
<reference evidence="24" key="3">
    <citation type="submission" date="2016-04" db="EMBL/GenBank/DDBJ databases">
        <authorList>
            <person name="Shah S.A."/>
            <person name="Garrett R.A."/>
        </authorList>
    </citation>
    <scope>NUCLEOTIDE SEQUENCE [LARGE SCALE GENOMIC DNA]</scope>
    <source>
        <strain evidence="24">ATCC 35091 / DSM 1616 / JCM 8930 / NBRC 15331 / P1</strain>
    </source>
</reference>
<dbReference type="KEGG" id="ssoa:SULA_1653"/>
<dbReference type="Proteomes" id="UP000275843">
    <property type="component" value="Chromosome"/>
</dbReference>
<dbReference type="EMBL" id="LT549890">
    <property type="protein sequence ID" value="SAI84111.1"/>
    <property type="molecule type" value="Genomic_DNA"/>
</dbReference>
<dbReference type="EMBL" id="CP033238">
    <property type="protein sequence ID" value="AZF76244.1"/>
    <property type="molecule type" value="Genomic_DNA"/>
</dbReference>
<dbReference type="Proteomes" id="UP000273194">
    <property type="component" value="Chromosome"/>
</dbReference>
<sequence>MALDVKKYPFIKSLDDELKKYGGGITLTDLLLNSTTLIDQAKDRIQKTKSGDELPHYVSYNEPVLVFYTTLLSLAILNDVKLIRRYAYAEAKQFRSLLHTENEENLLEISKLLDLKINRCDPIKFYLEKKRRIIQKEFCVHFIDYLKYTKDLKEDWKLSGQILHKGYVYLDKNQLIGLIAESIKSKIVEMIRPLNLKEIPEKLKSLIERRGIIPPCIENILAKEKLNEEEIRTLITFYIDIGKGLSGIVSIMKKYNVSNVEDLYRKYRGDKGTRYIVYSCAKMKQLGLCVSSCNVKNPLQLYFLSNE</sequence>
<dbReference type="Pfam" id="PF04104">
    <property type="entry name" value="DNA_primase_lrg"/>
    <property type="match status" value="1"/>
</dbReference>
<evidence type="ECO:0000313" key="20">
    <source>
        <dbReference type="EMBL" id="SAI84111.1"/>
    </source>
</evidence>
<dbReference type="GO" id="GO:0006269">
    <property type="term" value="P:DNA replication, synthesis of primer"/>
    <property type="evidence" value="ECO:0007669"/>
    <property type="project" value="UniProtKB-UniRule"/>
</dbReference>
<evidence type="ECO:0000313" key="19">
    <source>
        <dbReference type="EMBL" id="QPG50844.1"/>
    </source>
</evidence>
<protein>
    <recommendedName>
        <fullName evidence="7">DNA primase large subunit PriL</fullName>
    </recommendedName>
</protein>
<dbReference type="Proteomes" id="UP000033085">
    <property type="component" value="Chromosome"/>
</dbReference>
<feature type="binding site" evidence="7">
    <location>
        <position position="216"/>
    </location>
    <ligand>
        <name>[4Fe-4S] cluster</name>
        <dbReference type="ChEBI" id="CHEBI:49883"/>
    </ligand>
</feature>
<evidence type="ECO:0000313" key="9">
    <source>
        <dbReference type="EMBL" id="AKA73905.1"/>
    </source>
</evidence>
<dbReference type="Proteomes" id="UP000273443">
    <property type="component" value="Chromosome"/>
</dbReference>
<dbReference type="EMBL" id="CP033237">
    <property type="protein sequence ID" value="AZF73620.1"/>
    <property type="molecule type" value="Genomic_DNA"/>
</dbReference>
<evidence type="ECO:0000313" key="29">
    <source>
        <dbReference type="Proteomes" id="UP000275843"/>
    </source>
</evidence>